<evidence type="ECO:0000313" key="3">
    <source>
        <dbReference type="Proteomes" id="UP001194468"/>
    </source>
</evidence>
<name>A0AAD4BPW4_BOLED</name>
<feature type="non-terminal residue" evidence="2">
    <location>
        <position position="64"/>
    </location>
</feature>
<evidence type="ECO:0000256" key="1">
    <source>
        <dbReference type="SAM" id="MobiDB-lite"/>
    </source>
</evidence>
<dbReference type="Proteomes" id="UP001194468">
    <property type="component" value="Unassembled WGS sequence"/>
</dbReference>
<dbReference type="AlphaFoldDB" id="A0AAD4BPW4"/>
<protein>
    <submittedName>
        <fullName evidence="2">Uncharacterized protein</fullName>
    </submittedName>
</protein>
<evidence type="ECO:0000313" key="2">
    <source>
        <dbReference type="EMBL" id="KAF8436629.1"/>
    </source>
</evidence>
<sequence length="64" mass="6593">MREGVAPRSSARDGSPTCQVGRELRGRVGTPRRRICTAVGFARSGPKGSELRGTGMGMEAGCGG</sequence>
<feature type="region of interest" description="Disordered" evidence="1">
    <location>
        <begin position="43"/>
        <end position="64"/>
    </location>
</feature>
<organism evidence="2 3">
    <name type="scientific">Boletus edulis BED1</name>
    <dbReference type="NCBI Taxonomy" id="1328754"/>
    <lineage>
        <taxon>Eukaryota</taxon>
        <taxon>Fungi</taxon>
        <taxon>Dikarya</taxon>
        <taxon>Basidiomycota</taxon>
        <taxon>Agaricomycotina</taxon>
        <taxon>Agaricomycetes</taxon>
        <taxon>Agaricomycetidae</taxon>
        <taxon>Boletales</taxon>
        <taxon>Boletineae</taxon>
        <taxon>Boletaceae</taxon>
        <taxon>Boletoideae</taxon>
        <taxon>Boletus</taxon>
    </lineage>
</organism>
<reference evidence="2" key="1">
    <citation type="submission" date="2019-10" db="EMBL/GenBank/DDBJ databases">
        <authorList>
            <consortium name="DOE Joint Genome Institute"/>
            <person name="Kuo A."/>
            <person name="Miyauchi S."/>
            <person name="Kiss E."/>
            <person name="Drula E."/>
            <person name="Kohler A."/>
            <person name="Sanchez-Garcia M."/>
            <person name="Andreopoulos B."/>
            <person name="Barry K.W."/>
            <person name="Bonito G."/>
            <person name="Buee M."/>
            <person name="Carver A."/>
            <person name="Chen C."/>
            <person name="Cichocki N."/>
            <person name="Clum A."/>
            <person name="Culley D."/>
            <person name="Crous P.W."/>
            <person name="Fauchery L."/>
            <person name="Girlanda M."/>
            <person name="Hayes R."/>
            <person name="Keri Z."/>
            <person name="LaButti K."/>
            <person name="Lipzen A."/>
            <person name="Lombard V."/>
            <person name="Magnuson J."/>
            <person name="Maillard F."/>
            <person name="Morin E."/>
            <person name="Murat C."/>
            <person name="Nolan M."/>
            <person name="Ohm R."/>
            <person name="Pangilinan J."/>
            <person name="Pereira M."/>
            <person name="Perotto S."/>
            <person name="Peter M."/>
            <person name="Riley R."/>
            <person name="Sitrit Y."/>
            <person name="Stielow B."/>
            <person name="Szollosi G."/>
            <person name="Zifcakova L."/>
            <person name="Stursova M."/>
            <person name="Spatafora J.W."/>
            <person name="Tedersoo L."/>
            <person name="Vaario L.-M."/>
            <person name="Yamada A."/>
            <person name="Yan M."/>
            <person name="Wang P."/>
            <person name="Xu J."/>
            <person name="Bruns T."/>
            <person name="Baldrian P."/>
            <person name="Vilgalys R."/>
            <person name="Henrissat B."/>
            <person name="Grigoriev I.V."/>
            <person name="Hibbett D."/>
            <person name="Nagy L.G."/>
            <person name="Martin F.M."/>
        </authorList>
    </citation>
    <scope>NUCLEOTIDE SEQUENCE</scope>
    <source>
        <strain evidence="2">BED1</strain>
    </source>
</reference>
<feature type="region of interest" description="Disordered" evidence="1">
    <location>
        <begin position="1"/>
        <end position="24"/>
    </location>
</feature>
<feature type="compositionally biased region" description="Gly residues" evidence="1">
    <location>
        <begin position="54"/>
        <end position="64"/>
    </location>
</feature>
<reference evidence="2" key="2">
    <citation type="journal article" date="2020" name="Nat. Commun.">
        <title>Large-scale genome sequencing of mycorrhizal fungi provides insights into the early evolution of symbiotic traits.</title>
        <authorList>
            <person name="Miyauchi S."/>
            <person name="Kiss E."/>
            <person name="Kuo A."/>
            <person name="Drula E."/>
            <person name="Kohler A."/>
            <person name="Sanchez-Garcia M."/>
            <person name="Morin E."/>
            <person name="Andreopoulos B."/>
            <person name="Barry K.W."/>
            <person name="Bonito G."/>
            <person name="Buee M."/>
            <person name="Carver A."/>
            <person name="Chen C."/>
            <person name="Cichocki N."/>
            <person name="Clum A."/>
            <person name="Culley D."/>
            <person name="Crous P.W."/>
            <person name="Fauchery L."/>
            <person name="Girlanda M."/>
            <person name="Hayes R.D."/>
            <person name="Keri Z."/>
            <person name="LaButti K."/>
            <person name="Lipzen A."/>
            <person name="Lombard V."/>
            <person name="Magnuson J."/>
            <person name="Maillard F."/>
            <person name="Murat C."/>
            <person name="Nolan M."/>
            <person name="Ohm R.A."/>
            <person name="Pangilinan J."/>
            <person name="Pereira M.F."/>
            <person name="Perotto S."/>
            <person name="Peter M."/>
            <person name="Pfister S."/>
            <person name="Riley R."/>
            <person name="Sitrit Y."/>
            <person name="Stielow J.B."/>
            <person name="Szollosi G."/>
            <person name="Zifcakova L."/>
            <person name="Stursova M."/>
            <person name="Spatafora J.W."/>
            <person name="Tedersoo L."/>
            <person name="Vaario L.M."/>
            <person name="Yamada A."/>
            <person name="Yan M."/>
            <person name="Wang P."/>
            <person name="Xu J."/>
            <person name="Bruns T."/>
            <person name="Baldrian P."/>
            <person name="Vilgalys R."/>
            <person name="Dunand C."/>
            <person name="Henrissat B."/>
            <person name="Grigoriev I.V."/>
            <person name="Hibbett D."/>
            <person name="Nagy L.G."/>
            <person name="Martin F.M."/>
        </authorList>
    </citation>
    <scope>NUCLEOTIDE SEQUENCE</scope>
    <source>
        <strain evidence="2">BED1</strain>
    </source>
</reference>
<gene>
    <name evidence="2" type="ORF">L210DRAFT_3548762</name>
</gene>
<comment type="caution">
    <text evidence="2">The sequence shown here is derived from an EMBL/GenBank/DDBJ whole genome shotgun (WGS) entry which is preliminary data.</text>
</comment>
<accession>A0AAD4BPW4</accession>
<proteinExistence type="predicted"/>
<keyword evidence="3" id="KW-1185">Reference proteome</keyword>
<dbReference type="EMBL" id="WHUW01000021">
    <property type="protein sequence ID" value="KAF8436629.1"/>
    <property type="molecule type" value="Genomic_DNA"/>
</dbReference>